<protein>
    <recommendedName>
        <fullName evidence="1">Macro domain-containing protein</fullName>
    </recommendedName>
</protein>
<keyword evidence="3" id="KW-1185">Reference proteome</keyword>
<proteinExistence type="predicted"/>
<dbReference type="Pfam" id="PF01661">
    <property type="entry name" value="Macro"/>
    <property type="match status" value="1"/>
</dbReference>
<comment type="caution">
    <text evidence="2">The sequence shown here is derived from an EMBL/GenBank/DDBJ whole genome shotgun (WGS) entry which is preliminary data.</text>
</comment>
<feature type="domain" description="Macro" evidence="1">
    <location>
        <begin position="1"/>
        <end position="173"/>
    </location>
</feature>
<dbReference type="Gene3D" id="3.40.220.10">
    <property type="entry name" value="Leucine Aminopeptidase, subunit E, domain 1"/>
    <property type="match status" value="1"/>
</dbReference>
<dbReference type="RefSeq" id="WP_186841250.1">
    <property type="nucleotide sequence ID" value="NZ_WJBC01000002.1"/>
</dbReference>
<dbReference type="SMART" id="SM00506">
    <property type="entry name" value="A1pp"/>
    <property type="match status" value="1"/>
</dbReference>
<organism evidence="2 3">
    <name type="scientific">Acetobacterium fimetarium</name>
    <dbReference type="NCBI Taxonomy" id="52691"/>
    <lineage>
        <taxon>Bacteria</taxon>
        <taxon>Bacillati</taxon>
        <taxon>Bacillota</taxon>
        <taxon>Clostridia</taxon>
        <taxon>Eubacteriales</taxon>
        <taxon>Eubacteriaceae</taxon>
        <taxon>Acetobacterium</taxon>
    </lineage>
</organism>
<dbReference type="PROSITE" id="PS51154">
    <property type="entry name" value="MACRO"/>
    <property type="match status" value="1"/>
</dbReference>
<evidence type="ECO:0000313" key="3">
    <source>
        <dbReference type="Proteomes" id="UP000603234"/>
    </source>
</evidence>
<dbReference type="InterPro" id="IPR043472">
    <property type="entry name" value="Macro_dom-like"/>
</dbReference>
<dbReference type="EMBL" id="WJBC01000002">
    <property type="protein sequence ID" value="MBC3803339.1"/>
    <property type="molecule type" value="Genomic_DNA"/>
</dbReference>
<dbReference type="SUPFAM" id="SSF52949">
    <property type="entry name" value="Macro domain-like"/>
    <property type="match status" value="1"/>
</dbReference>
<sequence>MQFEVVRNDISNITVDAMVLPSNSKLKEGSGTSKAIFQKAGRKELEKACKEALKKYGQIHVGDAIPTLAFNLDAKFIIHSVVPKWVDGEHREYENLSAAYLSALKLADVMSCESIAFPLLASGNNGFDLQVAFEIAKESVQSFESSNKLKKVIIVLYDARSMAIARDQGISIEEIIDDRYILAEDQRQKLPAQQVINDGKDFAAKFLEDGLQMAKKYLDDPENRKKMIEGGIFIAKLAIKTVKKMK</sequence>
<evidence type="ECO:0000259" key="1">
    <source>
        <dbReference type="PROSITE" id="PS51154"/>
    </source>
</evidence>
<dbReference type="PANTHER" id="PTHR11106">
    <property type="entry name" value="GANGLIOSIDE INDUCED DIFFERENTIATION ASSOCIATED PROTEIN 2-RELATED"/>
    <property type="match status" value="1"/>
</dbReference>
<gene>
    <name evidence="2" type="ORF">GH808_02640</name>
</gene>
<accession>A0ABR6WSQ7</accession>
<reference evidence="2 3" key="1">
    <citation type="journal article" date="2020" name="mSystems">
        <title>Defining Genomic and Predicted Metabolic Features of the Acetobacterium Genus.</title>
        <authorList>
            <person name="Ross D.E."/>
            <person name="Marshall C.W."/>
            <person name="Gulliver D."/>
            <person name="May H.D."/>
            <person name="Norman R.S."/>
        </authorList>
    </citation>
    <scope>NUCLEOTIDE SEQUENCE [LARGE SCALE GENOMIC DNA]</scope>
    <source>
        <strain evidence="2 3">DSM 8238</strain>
    </source>
</reference>
<evidence type="ECO:0000313" key="2">
    <source>
        <dbReference type="EMBL" id="MBC3803339.1"/>
    </source>
</evidence>
<dbReference type="InterPro" id="IPR002589">
    <property type="entry name" value="Macro_dom"/>
</dbReference>
<dbReference type="Proteomes" id="UP000603234">
    <property type="component" value="Unassembled WGS sequence"/>
</dbReference>
<name>A0ABR6WSQ7_9FIRM</name>